<dbReference type="PANTHER" id="PTHR42859:SF3">
    <property type="entry name" value="ION-TRANSLOCATING OXIDOREDUCTASE COMPLEX SUBUNIT B"/>
    <property type="match status" value="1"/>
</dbReference>
<evidence type="ECO:0000256" key="10">
    <source>
        <dbReference type="ARBA" id="ARBA00023014"/>
    </source>
</evidence>
<gene>
    <name evidence="15" type="ORF">EVA98_00615</name>
</gene>
<keyword evidence="7" id="KW-1278">Translocase</keyword>
<dbReference type="InterPro" id="IPR017896">
    <property type="entry name" value="4Fe4S_Fe-S-bd"/>
</dbReference>
<keyword evidence="5" id="KW-0479">Metal-binding</keyword>
<accession>A0A520MUQ2</accession>
<keyword evidence="4" id="KW-0997">Cell inner membrane</keyword>
<name>A0A520MUQ2_9GAMM</name>
<evidence type="ECO:0000256" key="5">
    <source>
        <dbReference type="ARBA" id="ARBA00022723"/>
    </source>
</evidence>
<keyword evidence="12" id="KW-0175">Coiled coil</keyword>
<feature type="domain" description="4Fe-4S ferredoxin-type" evidence="13">
    <location>
        <begin position="104"/>
        <end position="133"/>
    </location>
</feature>
<protein>
    <submittedName>
        <fullName evidence="15">RnfABCDGE type electron transport complex subunit B</fullName>
    </submittedName>
</protein>
<keyword evidence="1" id="KW-0813">Transport</keyword>
<evidence type="ECO:0000256" key="7">
    <source>
        <dbReference type="ARBA" id="ARBA00022967"/>
    </source>
</evidence>
<keyword evidence="3" id="KW-0004">4Fe-4S</keyword>
<dbReference type="InterPro" id="IPR017900">
    <property type="entry name" value="4Fe4S_Fe_S_CS"/>
</dbReference>
<evidence type="ECO:0000313" key="16">
    <source>
        <dbReference type="Proteomes" id="UP000316449"/>
    </source>
</evidence>
<dbReference type="Pfam" id="PF14697">
    <property type="entry name" value="Fer4_21"/>
    <property type="match status" value="1"/>
</dbReference>
<evidence type="ECO:0000256" key="3">
    <source>
        <dbReference type="ARBA" id="ARBA00022485"/>
    </source>
</evidence>
<keyword evidence="10" id="KW-0411">Iron-sulfur</keyword>
<dbReference type="PROSITE" id="PS51656">
    <property type="entry name" value="4FE4S"/>
    <property type="match status" value="1"/>
</dbReference>
<evidence type="ECO:0000313" key="15">
    <source>
        <dbReference type="EMBL" id="RZO24938.1"/>
    </source>
</evidence>
<dbReference type="Gene3D" id="3.30.70.20">
    <property type="match status" value="2"/>
</dbReference>
<reference evidence="15 16" key="1">
    <citation type="submission" date="2019-02" db="EMBL/GenBank/DDBJ databases">
        <title>Prokaryotic population dynamics and viral predation in marine succession experiment using metagenomics: the confinement effect.</title>
        <authorList>
            <person name="Haro-Moreno J.M."/>
            <person name="Rodriguez-Valera F."/>
            <person name="Lopez-Perez M."/>
        </authorList>
    </citation>
    <scope>NUCLEOTIDE SEQUENCE [LARGE SCALE GENOMIC DNA]</scope>
    <source>
        <strain evidence="15">MED-G165</strain>
    </source>
</reference>
<dbReference type="GO" id="GO:0051539">
    <property type="term" value="F:4 iron, 4 sulfur cluster binding"/>
    <property type="evidence" value="ECO:0007669"/>
    <property type="project" value="UniProtKB-KW"/>
</dbReference>
<evidence type="ECO:0000256" key="2">
    <source>
        <dbReference type="ARBA" id="ARBA00022475"/>
    </source>
</evidence>
<evidence type="ECO:0000256" key="9">
    <source>
        <dbReference type="ARBA" id="ARBA00023004"/>
    </source>
</evidence>
<dbReference type="Proteomes" id="UP000316449">
    <property type="component" value="Unassembled WGS sequence"/>
</dbReference>
<dbReference type="PROSITE" id="PS51379">
    <property type="entry name" value="4FE4S_FER_2"/>
    <property type="match status" value="2"/>
</dbReference>
<keyword evidence="2" id="KW-1003">Cell membrane</keyword>
<feature type="domain" description="4Fe-4S ferredoxin-type" evidence="13">
    <location>
        <begin position="74"/>
        <end position="103"/>
    </location>
</feature>
<dbReference type="Pfam" id="PF04060">
    <property type="entry name" value="FeS"/>
    <property type="match status" value="1"/>
</dbReference>
<keyword evidence="6" id="KW-0677">Repeat</keyword>
<keyword evidence="9" id="KW-0408">Iron</keyword>
<evidence type="ECO:0000256" key="12">
    <source>
        <dbReference type="SAM" id="Coils"/>
    </source>
</evidence>
<organism evidence="15 16">
    <name type="scientific">SAR86 cluster bacterium</name>
    <dbReference type="NCBI Taxonomy" id="2030880"/>
    <lineage>
        <taxon>Bacteria</taxon>
        <taxon>Pseudomonadati</taxon>
        <taxon>Pseudomonadota</taxon>
        <taxon>Gammaproteobacteria</taxon>
        <taxon>SAR86 cluster</taxon>
    </lineage>
</organism>
<sequence>MSNLIELINAELPQYQCGRCETPGCRPYAEEILNGSPHNRCVPGGQDTADKISKILNTKPLLLNHDYGPKIQSQVAYIIEEDCIGCAKCIDACPVDAINGAANLMHNVIYDLCTGCELCIDPCPVDCIELIEVSEEESLKIRKNSDHFFQLKNELVQRKNKKTKLNKSISENLDLAKSINKKLNNRNVDKEKSIKKLQTEMLNSQKAEKYINPSDIENLKKQL</sequence>
<dbReference type="EMBL" id="SHBK01000004">
    <property type="protein sequence ID" value="RZO24938.1"/>
    <property type="molecule type" value="Genomic_DNA"/>
</dbReference>
<dbReference type="GO" id="GO:0046872">
    <property type="term" value="F:metal ion binding"/>
    <property type="evidence" value="ECO:0007669"/>
    <property type="project" value="UniProtKB-KW"/>
</dbReference>
<evidence type="ECO:0000256" key="8">
    <source>
        <dbReference type="ARBA" id="ARBA00022982"/>
    </source>
</evidence>
<feature type="coiled-coil region" evidence="12">
    <location>
        <begin position="166"/>
        <end position="200"/>
    </location>
</feature>
<dbReference type="PROSITE" id="PS00198">
    <property type="entry name" value="4FE4S_FER_1"/>
    <property type="match status" value="1"/>
</dbReference>
<evidence type="ECO:0000256" key="11">
    <source>
        <dbReference type="ARBA" id="ARBA00023136"/>
    </source>
</evidence>
<keyword evidence="11" id="KW-0472">Membrane</keyword>
<dbReference type="SUPFAM" id="SSF54862">
    <property type="entry name" value="4Fe-4S ferredoxins"/>
    <property type="match status" value="1"/>
</dbReference>
<evidence type="ECO:0000256" key="4">
    <source>
        <dbReference type="ARBA" id="ARBA00022519"/>
    </source>
</evidence>
<dbReference type="PANTHER" id="PTHR42859">
    <property type="entry name" value="OXIDOREDUCTASE"/>
    <property type="match status" value="1"/>
</dbReference>
<dbReference type="InterPro" id="IPR050294">
    <property type="entry name" value="RnfB_subfamily"/>
</dbReference>
<evidence type="ECO:0000256" key="1">
    <source>
        <dbReference type="ARBA" id="ARBA00022448"/>
    </source>
</evidence>
<dbReference type="InterPro" id="IPR007202">
    <property type="entry name" value="4Fe-4S_dom"/>
</dbReference>
<dbReference type="NCBIfam" id="TIGR01944">
    <property type="entry name" value="rnfB"/>
    <property type="match status" value="1"/>
</dbReference>
<feature type="domain" description="4Fe-4S" evidence="14">
    <location>
        <begin position="1"/>
        <end position="58"/>
    </location>
</feature>
<dbReference type="Gene3D" id="1.10.15.40">
    <property type="entry name" value="Electron transport complex subunit B, putative Fe-S cluster"/>
    <property type="match status" value="1"/>
</dbReference>
<keyword evidence="8" id="KW-0249">Electron transport</keyword>
<comment type="caution">
    <text evidence="15">The sequence shown here is derived from an EMBL/GenBank/DDBJ whole genome shotgun (WGS) entry which is preliminary data.</text>
</comment>
<dbReference type="AlphaFoldDB" id="A0A520MUQ2"/>
<evidence type="ECO:0000259" key="13">
    <source>
        <dbReference type="PROSITE" id="PS51379"/>
    </source>
</evidence>
<dbReference type="GO" id="GO:0009055">
    <property type="term" value="F:electron transfer activity"/>
    <property type="evidence" value="ECO:0007669"/>
    <property type="project" value="InterPro"/>
</dbReference>
<dbReference type="InterPro" id="IPR010207">
    <property type="entry name" value="Elect_transpt_cplx_RnfB/RsxB"/>
</dbReference>
<evidence type="ECO:0000256" key="6">
    <source>
        <dbReference type="ARBA" id="ARBA00022737"/>
    </source>
</evidence>
<proteinExistence type="predicted"/>
<evidence type="ECO:0000259" key="14">
    <source>
        <dbReference type="PROSITE" id="PS51656"/>
    </source>
</evidence>